<gene>
    <name evidence="2" type="ORF">A2797_02420</name>
</gene>
<protein>
    <recommendedName>
        <fullName evidence="1">RNase H type-1 domain-containing protein</fullName>
    </recommendedName>
</protein>
<dbReference type="EMBL" id="MEVC01000014">
    <property type="protein sequence ID" value="OGC54753.1"/>
    <property type="molecule type" value="Genomic_DNA"/>
</dbReference>
<dbReference type="GO" id="GO:0003676">
    <property type="term" value="F:nucleic acid binding"/>
    <property type="evidence" value="ECO:0007669"/>
    <property type="project" value="InterPro"/>
</dbReference>
<dbReference type="SUPFAM" id="SSF53098">
    <property type="entry name" value="Ribonuclease H-like"/>
    <property type="match status" value="1"/>
</dbReference>
<feature type="domain" description="RNase H type-1" evidence="1">
    <location>
        <begin position="1"/>
        <end position="131"/>
    </location>
</feature>
<dbReference type="STRING" id="1802619.A2797_02420"/>
<comment type="caution">
    <text evidence="2">The sequence shown here is derived from an EMBL/GenBank/DDBJ whole genome shotgun (WGS) entry which is preliminary data.</text>
</comment>
<evidence type="ECO:0000313" key="3">
    <source>
        <dbReference type="Proteomes" id="UP000179005"/>
    </source>
</evidence>
<accession>A0A1F4VDJ7</accession>
<dbReference type="Gene3D" id="3.30.420.10">
    <property type="entry name" value="Ribonuclease H-like superfamily/Ribonuclease H"/>
    <property type="match status" value="1"/>
</dbReference>
<evidence type="ECO:0000259" key="1">
    <source>
        <dbReference type="PROSITE" id="PS50879"/>
    </source>
</evidence>
<dbReference type="InterPro" id="IPR012337">
    <property type="entry name" value="RNaseH-like_sf"/>
</dbReference>
<dbReference type="GO" id="GO:0004523">
    <property type="term" value="F:RNA-DNA hybrid ribonuclease activity"/>
    <property type="evidence" value="ECO:0007669"/>
    <property type="project" value="InterPro"/>
</dbReference>
<dbReference type="InterPro" id="IPR002156">
    <property type="entry name" value="RNaseH_domain"/>
</dbReference>
<sequence>METIFLFTDGASRGNPGLAAAGVIIKDEKGKVLFEKGQFLGRTTNNEAEYRALLLGLVKAQDFKPDRLVSLLDSELVFYQVSGGYRVKNPNLAQLYLQVKAQENKFPKVIYKHIPREKNTHADALANEALDKVTSG</sequence>
<dbReference type="PANTHER" id="PTHR46387:SF2">
    <property type="entry name" value="RIBONUCLEASE HI"/>
    <property type="match status" value="1"/>
</dbReference>
<dbReference type="FunFam" id="3.30.420.10:FF:000076">
    <property type="entry name" value="RBR-type E3 ubiquitin transferase"/>
    <property type="match status" value="1"/>
</dbReference>
<dbReference type="CDD" id="cd09279">
    <property type="entry name" value="RNase_HI_like"/>
    <property type="match status" value="1"/>
</dbReference>
<dbReference type="Pfam" id="PF13456">
    <property type="entry name" value="RVT_3"/>
    <property type="match status" value="1"/>
</dbReference>
<dbReference type="Proteomes" id="UP000179005">
    <property type="component" value="Unassembled WGS sequence"/>
</dbReference>
<proteinExistence type="predicted"/>
<organism evidence="2 3">
    <name type="scientific">candidate division WWE3 bacterium RIFCSPHIGHO2_01_FULL_48_15</name>
    <dbReference type="NCBI Taxonomy" id="1802619"/>
    <lineage>
        <taxon>Bacteria</taxon>
        <taxon>Katanobacteria</taxon>
    </lineage>
</organism>
<dbReference type="AlphaFoldDB" id="A0A1F4VDJ7"/>
<dbReference type="PANTHER" id="PTHR46387">
    <property type="entry name" value="POLYNUCLEOTIDYL TRANSFERASE, RIBONUCLEASE H-LIKE SUPERFAMILY PROTEIN"/>
    <property type="match status" value="1"/>
</dbReference>
<evidence type="ECO:0000313" key="2">
    <source>
        <dbReference type="EMBL" id="OGC54753.1"/>
    </source>
</evidence>
<name>A0A1F4VDJ7_UNCKA</name>
<dbReference type="PROSITE" id="PS50879">
    <property type="entry name" value="RNASE_H_1"/>
    <property type="match status" value="1"/>
</dbReference>
<dbReference type="InterPro" id="IPR036397">
    <property type="entry name" value="RNaseH_sf"/>
</dbReference>
<reference evidence="2 3" key="1">
    <citation type="journal article" date="2016" name="Nat. Commun.">
        <title>Thousands of microbial genomes shed light on interconnected biogeochemical processes in an aquifer system.</title>
        <authorList>
            <person name="Anantharaman K."/>
            <person name="Brown C.T."/>
            <person name="Hug L.A."/>
            <person name="Sharon I."/>
            <person name="Castelle C.J."/>
            <person name="Probst A.J."/>
            <person name="Thomas B.C."/>
            <person name="Singh A."/>
            <person name="Wilkins M.J."/>
            <person name="Karaoz U."/>
            <person name="Brodie E.L."/>
            <person name="Williams K.H."/>
            <person name="Hubbard S.S."/>
            <person name="Banfield J.F."/>
        </authorList>
    </citation>
    <scope>NUCLEOTIDE SEQUENCE [LARGE SCALE GENOMIC DNA]</scope>
</reference>